<name>A0ABV1KT42_9BACL</name>
<evidence type="ECO:0000313" key="3">
    <source>
        <dbReference type="Proteomes" id="UP001493487"/>
    </source>
</evidence>
<protein>
    <submittedName>
        <fullName evidence="2">Neutral/alkaline non-lysosomal ceramidase N-terminal domain-containing protein</fullName>
    </submittedName>
</protein>
<keyword evidence="3" id="KW-1185">Reference proteome</keyword>
<sequence>MKMGFAKTDITPSLPCYLGGYELRKEAATAVHRPLYCRTMAGDDDGIRFAIVCLDLLGIDKRLRDDVCAAVEKTAGIHADRITLIASHTHSAIEGIPDILHQGLWMAGSGAHVPHTYRRQIVDTIAADARSAIERAREASIRWFRADCPGIAGNRRKQGDWADSRLHWMKAFAADSNELMGGLLHFACHPTVIGPEAGVISSDFPGVLQAELEADYNGVFLFANGAAGDISTRFTRQGAGPLEADRIGRVLLSALEGAESIGGEPSAYPSYSSSLIPFAFTDRKTGGLIRTDLQMATLGGMILWLVPGEPFASVARNLMERRPDHLVVGFANDYIGYIPDVQSWPKGGYEVEVSRIGIEDSDKMWRCFQ</sequence>
<accession>A0ABV1KT42</accession>
<dbReference type="InterPro" id="IPR031329">
    <property type="entry name" value="NEUT/ALK_ceramidase_N"/>
</dbReference>
<gene>
    <name evidence="2" type="ORF">QJS35_09915</name>
</gene>
<dbReference type="EMBL" id="JASKHM010000005">
    <property type="protein sequence ID" value="MEQ4482711.1"/>
    <property type="molecule type" value="Genomic_DNA"/>
</dbReference>
<dbReference type="RefSeq" id="WP_232185426.1">
    <property type="nucleotide sequence ID" value="NZ_JAIOAP010000005.1"/>
</dbReference>
<organism evidence="2 3">
    <name type="scientific">Cohnella silvisoli</name>
    <dbReference type="NCBI Taxonomy" id="2873699"/>
    <lineage>
        <taxon>Bacteria</taxon>
        <taxon>Bacillati</taxon>
        <taxon>Bacillota</taxon>
        <taxon>Bacilli</taxon>
        <taxon>Bacillales</taxon>
        <taxon>Paenibacillaceae</taxon>
        <taxon>Cohnella</taxon>
    </lineage>
</organism>
<reference evidence="2 3" key="1">
    <citation type="journal article" date="2023" name="Genome Announc.">
        <title>Pan-Genome Analyses of the Genus Cohnella and Proposal of the Novel Species Cohnella silvisoli sp. nov., Isolated from Forest Soil.</title>
        <authorList>
            <person name="Wang C."/>
            <person name="Mao L."/>
            <person name="Bao G."/>
            <person name="Zhu H."/>
        </authorList>
    </citation>
    <scope>NUCLEOTIDE SEQUENCE [LARGE SCALE GENOMIC DNA]</scope>
    <source>
        <strain evidence="2 3">NL03-T5-1</strain>
    </source>
</reference>
<comment type="caution">
    <text evidence="2">The sequence shown here is derived from an EMBL/GenBank/DDBJ whole genome shotgun (WGS) entry which is preliminary data.</text>
</comment>
<evidence type="ECO:0000259" key="1">
    <source>
        <dbReference type="Pfam" id="PF04734"/>
    </source>
</evidence>
<feature type="domain" description="Neutral/alkaline non-lysosomal ceramidase N-terminal" evidence="1">
    <location>
        <begin position="3"/>
        <end position="219"/>
    </location>
</feature>
<proteinExistence type="predicted"/>
<dbReference type="Proteomes" id="UP001493487">
    <property type="component" value="Unassembled WGS sequence"/>
</dbReference>
<evidence type="ECO:0000313" key="2">
    <source>
        <dbReference type="EMBL" id="MEQ4482711.1"/>
    </source>
</evidence>
<dbReference type="Pfam" id="PF04734">
    <property type="entry name" value="Ceramidase_alk"/>
    <property type="match status" value="1"/>
</dbReference>